<sequence>MSLITIIILAIGLGVDAFSVAIGIGAANNKKSWAPVLRLAAAFGLFQFAMPVIGWLAGLTVVEIIASFDHWVAFALLALVGGKMVWEGFEKESSEEKADQTRGWPLLMLSIATSIDALAVGFSFSVLKAPILLPAVIIGVVCFLMTVIGMLFGEVLAKLFGKKVEIFGGLVLIAIGVKILMDHGVLLYAS</sequence>
<evidence type="ECO:0000256" key="4">
    <source>
        <dbReference type="ARBA" id="ARBA00022989"/>
    </source>
</evidence>
<protein>
    <recommendedName>
        <fullName evidence="10">Manganese efflux pump MntP</fullName>
    </recommendedName>
</protein>
<keyword evidence="4 8" id="KW-1133">Transmembrane helix</keyword>
<gene>
    <name evidence="9" type="ORF">ASZ90_008208</name>
</gene>
<dbReference type="PANTHER" id="PTHR35529:SF1">
    <property type="entry name" value="MANGANESE EFFLUX PUMP MNTP-RELATED"/>
    <property type="match status" value="1"/>
</dbReference>
<evidence type="ECO:0008006" key="10">
    <source>
        <dbReference type="Google" id="ProtNLM"/>
    </source>
</evidence>
<keyword evidence="1" id="KW-0813">Transport</keyword>
<evidence type="ECO:0000256" key="5">
    <source>
        <dbReference type="ARBA" id="ARBA00023065"/>
    </source>
</evidence>
<dbReference type="PANTHER" id="PTHR35529">
    <property type="entry name" value="MANGANESE EFFLUX PUMP MNTP-RELATED"/>
    <property type="match status" value="1"/>
</dbReference>
<accession>A0A0W8FMC2</accession>
<keyword evidence="6 8" id="KW-0472">Membrane</keyword>
<keyword evidence="3 8" id="KW-0812">Transmembrane</keyword>
<dbReference type="GO" id="GO:0006811">
    <property type="term" value="P:monoatomic ion transport"/>
    <property type="evidence" value="ECO:0007669"/>
    <property type="project" value="UniProtKB-KW"/>
</dbReference>
<evidence type="ECO:0000256" key="7">
    <source>
        <dbReference type="ARBA" id="ARBA00023211"/>
    </source>
</evidence>
<dbReference type="InterPro" id="IPR003810">
    <property type="entry name" value="Mntp/YtaF"/>
</dbReference>
<dbReference type="HAMAP" id="MF_01521">
    <property type="entry name" value="MntP_pump"/>
    <property type="match status" value="1"/>
</dbReference>
<keyword evidence="2" id="KW-1003">Cell membrane</keyword>
<feature type="transmembrane region" description="Helical" evidence="8">
    <location>
        <begin position="6"/>
        <end position="27"/>
    </location>
</feature>
<name>A0A0W8FMC2_9ZZZZ</name>
<organism evidence="9">
    <name type="scientific">hydrocarbon metagenome</name>
    <dbReference type="NCBI Taxonomy" id="938273"/>
    <lineage>
        <taxon>unclassified sequences</taxon>
        <taxon>metagenomes</taxon>
        <taxon>ecological metagenomes</taxon>
    </lineage>
</organism>
<feature type="transmembrane region" description="Helical" evidence="8">
    <location>
        <begin position="131"/>
        <end position="152"/>
    </location>
</feature>
<feature type="transmembrane region" description="Helical" evidence="8">
    <location>
        <begin position="68"/>
        <end position="86"/>
    </location>
</feature>
<dbReference type="InterPro" id="IPR022929">
    <property type="entry name" value="Put_MntP"/>
</dbReference>
<evidence type="ECO:0000256" key="8">
    <source>
        <dbReference type="SAM" id="Phobius"/>
    </source>
</evidence>
<dbReference type="AlphaFoldDB" id="A0A0W8FMC2"/>
<evidence type="ECO:0000256" key="6">
    <source>
        <dbReference type="ARBA" id="ARBA00023136"/>
    </source>
</evidence>
<proteinExistence type="inferred from homology"/>
<dbReference type="Pfam" id="PF02659">
    <property type="entry name" value="Mntp"/>
    <property type="match status" value="1"/>
</dbReference>
<feature type="transmembrane region" description="Helical" evidence="8">
    <location>
        <begin position="39"/>
        <end position="62"/>
    </location>
</feature>
<keyword evidence="7" id="KW-0464">Manganese</keyword>
<reference evidence="9" key="1">
    <citation type="journal article" date="2015" name="Proc. Natl. Acad. Sci. U.S.A.">
        <title>Networks of energetic and metabolic interactions define dynamics in microbial communities.</title>
        <authorList>
            <person name="Embree M."/>
            <person name="Liu J.K."/>
            <person name="Al-Bassam M.M."/>
            <person name="Zengler K."/>
        </authorList>
    </citation>
    <scope>NUCLEOTIDE SEQUENCE</scope>
</reference>
<dbReference type="EMBL" id="LNQE01000996">
    <property type="protein sequence ID" value="KUG22007.1"/>
    <property type="molecule type" value="Genomic_DNA"/>
</dbReference>
<evidence type="ECO:0000256" key="2">
    <source>
        <dbReference type="ARBA" id="ARBA00022475"/>
    </source>
</evidence>
<keyword evidence="5" id="KW-0406">Ion transport</keyword>
<evidence type="ECO:0000256" key="3">
    <source>
        <dbReference type="ARBA" id="ARBA00022692"/>
    </source>
</evidence>
<feature type="transmembrane region" description="Helical" evidence="8">
    <location>
        <begin position="106"/>
        <end position="125"/>
    </location>
</feature>
<comment type="caution">
    <text evidence="9">The sequence shown here is derived from an EMBL/GenBank/DDBJ whole genome shotgun (WGS) entry which is preliminary data.</text>
</comment>
<evidence type="ECO:0000256" key="1">
    <source>
        <dbReference type="ARBA" id="ARBA00022448"/>
    </source>
</evidence>
<feature type="transmembrane region" description="Helical" evidence="8">
    <location>
        <begin position="164"/>
        <end position="181"/>
    </location>
</feature>
<evidence type="ECO:0000313" key="9">
    <source>
        <dbReference type="EMBL" id="KUG22007.1"/>
    </source>
</evidence>